<dbReference type="CDD" id="cd03801">
    <property type="entry name" value="GT4_PimA-like"/>
    <property type="match status" value="1"/>
</dbReference>
<dbReference type="SUPFAM" id="SSF53756">
    <property type="entry name" value="UDP-Glycosyltransferase/glycogen phosphorylase"/>
    <property type="match status" value="1"/>
</dbReference>
<name>A0ABW4WWQ0_9BACT</name>
<gene>
    <name evidence="1" type="ORF">ACFSKU_08080</name>
</gene>
<dbReference type="EMBL" id="JBHUHV010000024">
    <property type="protein sequence ID" value="MFD2066839.1"/>
    <property type="molecule type" value="Genomic_DNA"/>
</dbReference>
<keyword evidence="1" id="KW-0808">Transferase</keyword>
<dbReference type="PANTHER" id="PTHR45947:SF3">
    <property type="entry name" value="SULFOQUINOVOSYL TRANSFERASE SQD2"/>
    <property type="match status" value="1"/>
</dbReference>
<protein>
    <submittedName>
        <fullName evidence="1">Glycosyltransferase family 4 protein</fullName>
        <ecNumber evidence="1">2.4.-.-</ecNumber>
    </submittedName>
</protein>
<evidence type="ECO:0000313" key="2">
    <source>
        <dbReference type="Proteomes" id="UP001597369"/>
    </source>
</evidence>
<organism evidence="1 2">
    <name type="scientific">Pontibacter silvestris</name>
    <dbReference type="NCBI Taxonomy" id="2305183"/>
    <lineage>
        <taxon>Bacteria</taxon>
        <taxon>Pseudomonadati</taxon>
        <taxon>Bacteroidota</taxon>
        <taxon>Cytophagia</taxon>
        <taxon>Cytophagales</taxon>
        <taxon>Hymenobacteraceae</taxon>
        <taxon>Pontibacter</taxon>
    </lineage>
</organism>
<dbReference type="GO" id="GO:0016757">
    <property type="term" value="F:glycosyltransferase activity"/>
    <property type="evidence" value="ECO:0007669"/>
    <property type="project" value="UniProtKB-KW"/>
</dbReference>
<proteinExistence type="predicted"/>
<accession>A0ABW4WWQ0</accession>
<dbReference type="InterPro" id="IPR050194">
    <property type="entry name" value="Glycosyltransferase_grp1"/>
</dbReference>
<dbReference type="RefSeq" id="WP_229961496.1">
    <property type="nucleotide sequence ID" value="NZ_JAJJWI010000013.1"/>
</dbReference>
<dbReference type="Gene3D" id="3.40.50.2000">
    <property type="entry name" value="Glycogen Phosphorylase B"/>
    <property type="match status" value="2"/>
</dbReference>
<dbReference type="Proteomes" id="UP001597369">
    <property type="component" value="Unassembled WGS sequence"/>
</dbReference>
<comment type="caution">
    <text evidence="1">The sequence shown here is derived from an EMBL/GenBank/DDBJ whole genome shotgun (WGS) entry which is preliminary data.</text>
</comment>
<sequence length="382" mass="42543">MRVALLTDGLYPYVVGGMQKHSYYLAKYLARNKVHVDLYHTGPDVANTLQLEGFSEDELSFISPCYIPFPSLTKLPGHYVLESYQFSSSVYEQLVSSTAVDFIYAQGFTGWKTIEKKKSGSMLPPIGVNFHGLEMFQPAPDLRVKLQHLLLREPVKYNVRNSDFVFSLGGKLTEILEGLTSKKVVEIPIGIEEKWINEKLPLKKNRPVTLVFVGRYERRKGITELQEALNELIRTHDFKFIFIGPIPTEKQLKQERIKYSGLLNKEDEIQAVLNSADVLVCPSYSEGMPTVILEAMACGLAVVATDVGAVSKLVSSETGWLIKPGDKEALLSALTASVVASDNDIALKKANAANLISSHYTWNKIIKQTIEVISNVTTEKGN</sequence>
<dbReference type="Pfam" id="PF13692">
    <property type="entry name" value="Glyco_trans_1_4"/>
    <property type="match status" value="1"/>
</dbReference>
<keyword evidence="1" id="KW-0328">Glycosyltransferase</keyword>
<evidence type="ECO:0000313" key="1">
    <source>
        <dbReference type="EMBL" id="MFD2066839.1"/>
    </source>
</evidence>
<dbReference type="EC" id="2.4.-.-" evidence="1"/>
<keyword evidence="2" id="KW-1185">Reference proteome</keyword>
<reference evidence="2" key="1">
    <citation type="journal article" date="2019" name="Int. J. Syst. Evol. Microbiol.">
        <title>The Global Catalogue of Microorganisms (GCM) 10K type strain sequencing project: providing services to taxonomists for standard genome sequencing and annotation.</title>
        <authorList>
            <consortium name="The Broad Institute Genomics Platform"/>
            <consortium name="The Broad Institute Genome Sequencing Center for Infectious Disease"/>
            <person name="Wu L."/>
            <person name="Ma J."/>
        </authorList>
    </citation>
    <scope>NUCLEOTIDE SEQUENCE [LARGE SCALE GENOMIC DNA]</scope>
    <source>
        <strain evidence="2">JCM 16545</strain>
    </source>
</reference>
<dbReference type="PANTHER" id="PTHR45947">
    <property type="entry name" value="SULFOQUINOVOSYL TRANSFERASE SQD2"/>
    <property type="match status" value="1"/>
</dbReference>